<keyword evidence="1" id="KW-0732">Signal</keyword>
<evidence type="ECO:0000313" key="2">
    <source>
        <dbReference type="EMBL" id="MDE1462227.1"/>
    </source>
</evidence>
<sequence length="56" mass="6175">MNQLLCLLLLALAGIIYAQDNTTQVSIKAVNISIVELIGKFSKQCPDEAKKLKQMI</sequence>
<name>A0ABT5U7C8_9GAMM</name>
<accession>A0ABT5U7C8</accession>
<protein>
    <submittedName>
        <fullName evidence="2">Uncharacterized protein</fullName>
    </submittedName>
</protein>
<proteinExistence type="predicted"/>
<reference evidence="2 3" key="1">
    <citation type="submission" date="2022-11" db="EMBL/GenBank/DDBJ databases">
        <title>Spartinivicinus poritis sp. nov., isolated from scleractinian coral Porites lutea.</title>
        <authorList>
            <person name="Zhang G."/>
            <person name="Cai L."/>
            <person name="Wei Q."/>
        </authorList>
    </citation>
    <scope>NUCLEOTIDE SEQUENCE [LARGE SCALE GENOMIC DNA]</scope>
    <source>
        <strain evidence="2 3">A2-2</strain>
    </source>
</reference>
<evidence type="ECO:0000256" key="1">
    <source>
        <dbReference type="SAM" id="SignalP"/>
    </source>
</evidence>
<dbReference type="Proteomes" id="UP001528823">
    <property type="component" value="Unassembled WGS sequence"/>
</dbReference>
<comment type="caution">
    <text evidence="2">The sequence shown here is derived from an EMBL/GenBank/DDBJ whole genome shotgun (WGS) entry which is preliminary data.</text>
</comment>
<keyword evidence="3" id="KW-1185">Reference proteome</keyword>
<organism evidence="2 3">
    <name type="scientific">Spartinivicinus poritis</name>
    <dbReference type="NCBI Taxonomy" id="2994640"/>
    <lineage>
        <taxon>Bacteria</taxon>
        <taxon>Pseudomonadati</taxon>
        <taxon>Pseudomonadota</taxon>
        <taxon>Gammaproteobacteria</taxon>
        <taxon>Oceanospirillales</taxon>
        <taxon>Zooshikellaceae</taxon>
        <taxon>Spartinivicinus</taxon>
    </lineage>
</organism>
<feature type="chain" id="PRO_5045526035" evidence="1">
    <location>
        <begin position="19"/>
        <end position="56"/>
    </location>
</feature>
<evidence type="ECO:0000313" key="3">
    <source>
        <dbReference type="Proteomes" id="UP001528823"/>
    </source>
</evidence>
<gene>
    <name evidence="2" type="ORF">ORQ98_09600</name>
</gene>
<feature type="signal peptide" evidence="1">
    <location>
        <begin position="1"/>
        <end position="18"/>
    </location>
</feature>
<dbReference type="EMBL" id="JAPMOU010000009">
    <property type="protein sequence ID" value="MDE1462227.1"/>
    <property type="molecule type" value="Genomic_DNA"/>
</dbReference>
<dbReference type="RefSeq" id="WP_274688584.1">
    <property type="nucleotide sequence ID" value="NZ_JAPMOU010000009.1"/>
</dbReference>